<proteinExistence type="predicted"/>
<evidence type="ECO:0000313" key="2">
    <source>
        <dbReference type="Proteomes" id="UP000680045"/>
    </source>
</evidence>
<dbReference type="EMBL" id="JAGTPW010000079">
    <property type="protein sequence ID" value="MBR8646226.1"/>
    <property type="molecule type" value="Genomic_DNA"/>
</dbReference>
<reference evidence="1" key="1">
    <citation type="submission" date="2021-04" db="EMBL/GenBank/DDBJ databases">
        <title>Whole genome sequencing of Enterococci isolates from hospitalized patients.</title>
        <authorList>
            <person name="Ogoti B.M."/>
            <person name="Onyambu F.G."/>
        </authorList>
    </citation>
    <scope>NUCLEOTIDE SEQUENCE</scope>
    <source>
        <strain evidence="1">242</strain>
    </source>
</reference>
<gene>
    <name evidence="1" type="ORF">KEH51_27695</name>
</gene>
<sequence length="47" mass="5502">MMVTHIKYPAYDKEKPASLSKIIIEDLLRGNSNMKDLSLPTIWKWEP</sequence>
<name>A0A941FMH7_9BACI</name>
<accession>A0A941FMH7</accession>
<dbReference type="Proteomes" id="UP000680045">
    <property type="component" value="Unassembled WGS sequence"/>
</dbReference>
<protein>
    <submittedName>
        <fullName evidence="1">Uncharacterized protein</fullName>
    </submittedName>
</protein>
<evidence type="ECO:0000313" key="1">
    <source>
        <dbReference type="EMBL" id="MBR8646226.1"/>
    </source>
</evidence>
<comment type="caution">
    <text evidence="1">The sequence shown here is derived from an EMBL/GenBank/DDBJ whole genome shotgun (WGS) entry which is preliminary data.</text>
</comment>
<organism evidence="1 2">
    <name type="scientific">Peribacillus frigoritolerans</name>
    <dbReference type="NCBI Taxonomy" id="450367"/>
    <lineage>
        <taxon>Bacteria</taxon>
        <taxon>Bacillati</taxon>
        <taxon>Bacillota</taxon>
        <taxon>Bacilli</taxon>
        <taxon>Bacillales</taxon>
        <taxon>Bacillaceae</taxon>
        <taxon>Peribacillus</taxon>
    </lineage>
</organism>
<dbReference type="AlphaFoldDB" id="A0A941FMH7"/>